<evidence type="ECO:0000313" key="2">
    <source>
        <dbReference type="EMBL" id="WNM22024.1"/>
    </source>
</evidence>
<keyword evidence="3" id="KW-1185">Reference proteome</keyword>
<gene>
    <name evidence="2" type="ORF">RN605_01395</name>
    <name evidence="1" type="ORF">RN608_08095</name>
</gene>
<evidence type="ECO:0000313" key="1">
    <source>
        <dbReference type="EMBL" id="WNM17972.1"/>
    </source>
</evidence>
<dbReference type="KEGG" id="fcj:RN605_01395"/>
<proteinExistence type="predicted"/>
<organism evidence="2 3">
    <name type="scientific">Flavobacterium capsici</name>
    <dbReference type="NCBI Taxonomy" id="3075618"/>
    <lineage>
        <taxon>Bacteria</taxon>
        <taxon>Pseudomonadati</taxon>
        <taxon>Bacteroidota</taxon>
        <taxon>Flavobacteriia</taxon>
        <taxon>Flavobacteriales</taxon>
        <taxon>Flavobacteriaceae</taxon>
        <taxon>Flavobacterium</taxon>
    </lineage>
</organism>
<reference evidence="2 3" key="1">
    <citation type="submission" date="2023-09" db="EMBL/GenBank/DDBJ databases">
        <title>Flavobacterium sp. a novel bacteria isolate from Pepper rhizosphere.</title>
        <authorList>
            <person name="Peng Y."/>
            <person name="Lee J."/>
        </authorList>
    </citation>
    <scope>NUCLEOTIDE SEQUENCE [LARGE SCALE GENOMIC DNA]</scope>
    <source>
        <strain evidence="1">PMR2A8</strain>
        <strain evidence="2 3">PMTSA4</strain>
    </source>
</reference>
<dbReference type="Proteomes" id="UP001304515">
    <property type="component" value="Chromosome"/>
</dbReference>
<dbReference type="AlphaFoldDB" id="A0AA96F1L3"/>
<dbReference type="EMBL" id="CP134878">
    <property type="protein sequence ID" value="WNM17972.1"/>
    <property type="molecule type" value="Genomic_DNA"/>
</dbReference>
<accession>A0AA96EW10</accession>
<accession>A0AA96F1L3</accession>
<name>A0AA96F1L3_9FLAO</name>
<protein>
    <submittedName>
        <fullName evidence="2">Uncharacterized protein</fullName>
    </submittedName>
</protein>
<dbReference type="EMBL" id="CP134890">
    <property type="protein sequence ID" value="WNM22024.1"/>
    <property type="molecule type" value="Genomic_DNA"/>
</dbReference>
<dbReference type="RefSeq" id="WP_313321622.1">
    <property type="nucleotide sequence ID" value="NZ_CP134878.1"/>
</dbReference>
<evidence type="ECO:0000313" key="3">
    <source>
        <dbReference type="Proteomes" id="UP001304515"/>
    </source>
</evidence>
<sequence>MDNVIKSFQFESERVILILYIKKEIYGKGIKMYIDADIINNNENVELVMSDNISSRNKSLKYLQESFFWISYNPWKGMRWEKYSKETGFRTYNTIEEMKDLYIEQRKFINLISEYFYDSIKRFKKLQLLYDTQIDEIIIDKE</sequence>